<name>A0A0E3FL05_9CAUD</name>
<dbReference type="EMBL" id="KJ019091">
    <property type="protein sequence ID" value="AIX29080.1"/>
    <property type="molecule type" value="Genomic_DNA"/>
</dbReference>
<gene>
    <name evidence="1" type="ORF">Syn7803US26_227</name>
</gene>
<reference evidence="1 2" key="1">
    <citation type="submission" date="2013-12" db="EMBL/GenBank/DDBJ databases">
        <title>Ecological redundancy of diverse viral populations within a natural community.</title>
        <authorList>
            <person name="Gregory A.C."/>
            <person name="LaButti K."/>
            <person name="Copeland A."/>
            <person name="Woyke T."/>
            <person name="Sullivan M.B."/>
        </authorList>
    </citation>
    <scope>NUCLEOTIDE SEQUENCE [LARGE SCALE GENOMIC DNA]</scope>
    <source>
        <strain evidence="1">Syn7803US26</strain>
    </source>
</reference>
<proteinExistence type="predicted"/>
<keyword evidence="2" id="KW-1185">Reference proteome</keyword>
<organism evidence="1 2">
    <name type="scientific">Synechococcus phage ACG-2014f_Syn7803US26</name>
    <dbReference type="NCBI Taxonomy" id="2790346"/>
    <lineage>
        <taxon>Viruses</taxon>
        <taxon>Duplodnaviria</taxon>
        <taxon>Heunggongvirae</taxon>
        <taxon>Uroviricota</taxon>
        <taxon>Caudoviricetes</taxon>
        <taxon>Pantevenvirales</taxon>
        <taxon>Kyanoviridae</taxon>
        <taxon>Atlauavirus</taxon>
        <taxon>Atlauavirus caeruleum</taxon>
    </lineage>
</organism>
<protein>
    <submittedName>
        <fullName evidence="1">Uncharacterized protein</fullName>
    </submittedName>
</protein>
<accession>A0A0E3FL05</accession>
<evidence type="ECO:0000313" key="1">
    <source>
        <dbReference type="EMBL" id="AIX29080.1"/>
    </source>
</evidence>
<dbReference type="Proteomes" id="UP000185315">
    <property type="component" value="Segment"/>
</dbReference>
<sequence>MAYTYAFTDADNNSIKRTDEDGNVAFVPVAEGNRDYAEYLSSGITADAYVAPPEPEPLTPEEKLANSGLTVDELKSLLDL</sequence>
<evidence type="ECO:0000313" key="2">
    <source>
        <dbReference type="Proteomes" id="UP000185315"/>
    </source>
</evidence>